<keyword evidence="2" id="KW-0170">Cobalt</keyword>
<proteinExistence type="predicted"/>
<evidence type="ECO:0000313" key="4">
    <source>
        <dbReference type="EMBL" id="KAA0257827.1"/>
    </source>
</evidence>
<feature type="binding site" evidence="2">
    <location>
        <position position="265"/>
    </location>
    <ligand>
        <name>Co(2+)</name>
        <dbReference type="ChEBI" id="CHEBI:48828"/>
    </ligand>
</feature>
<feature type="active site" description="Proton acceptor" evidence="1">
    <location>
        <position position="201"/>
    </location>
</feature>
<dbReference type="InterPro" id="IPR010388">
    <property type="entry name" value="Anaerobic_Co-chelatase"/>
</dbReference>
<dbReference type="OrthoDB" id="9770331at2"/>
<evidence type="ECO:0000313" key="5">
    <source>
        <dbReference type="Proteomes" id="UP000322876"/>
    </source>
</evidence>
<gene>
    <name evidence="4" type="ORF">FHQ18_08775</name>
</gene>
<protein>
    <submittedName>
        <fullName evidence="4">Sirohydrochlorin cobaltochelatase</fullName>
    </submittedName>
</protein>
<dbReference type="SUPFAM" id="SSF53800">
    <property type="entry name" value="Chelatase"/>
    <property type="match status" value="1"/>
</dbReference>
<sequence>MRKFLVFMLLIFFSGVCMAGMGAKKEDKTAIVIASFGTTYPSGLKSIINILDIVREEFPNTELRVTFTSNIIRKKWQERSKNPKKWLEQGVPAEIINVKGIVATLGQLSDEGYKNIVIQPTHIFHGEEFSDVLEYARGLNSIKTIKERWKPFNKIVVGRPALGTYGDKYDYHEDIKEVVKALRPDIELARKYDAALVYMGHGNEYYSTGAYIETEEMFNEMYPDVKTFIGVVEGYPSLEIVLRKLKQSGKKKVVLKPFMVVAGDHASNDMAGDEPDSWKNILQREGYKVIPVIEGLGSNDAFARIFVEHLKDAARDGGIILK</sequence>
<feature type="chain" id="PRO_5022866238" evidence="3">
    <location>
        <begin position="20"/>
        <end position="322"/>
    </location>
</feature>
<dbReference type="GO" id="GO:0016852">
    <property type="term" value="F:sirohydrochlorin cobaltochelatase activity"/>
    <property type="evidence" value="ECO:0007669"/>
    <property type="project" value="InterPro"/>
</dbReference>
<dbReference type="Pfam" id="PF06180">
    <property type="entry name" value="CbiK"/>
    <property type="match status" value="1"/>
</dbReference>
<dbReference type="CDD" id="cd03413">
    <property type="entry name" value="CbiK_C"/>
    <property type="match status" value="1"/>
</dbReference>
<dbReference type="GO" id="GO:0046872">
    <property type="term" value="F:metal ion binding"/>
    <property type="evidence" value="ECO:0007669"/>
    <property type="project" value="UniProtKB-KW"/>
</dbReference>
<evidence type="ECO:0000256" key="3">
    <source>
        <dbReference type="SAM" id="SignalP"/>
    </source>
</evidence>
<dbReference type="Gene3D" id="3.40.50.1400">
    <property type="match status" value="2"/>
</dbReference>
<keyword evidence="3" id="KW-0732">Signal</keyword>
<feature type="signal peptide" evidence="3">
    <location>
        <begin position="1"/>
        <end position="19"/>
    </location>
</feature>
<organism evidence="4 5">
    <name type="scientific">Deferribacter autotrophicus</name>
    <dbReference type="NCBI Taxonomy" id="500465"/>
    <lineage>
        <taxon>Bacteria</taxon>
        <taxon>Pseudomonadati</taxon>
        <taxon>Deferribacterota</taxon>
        <taxon>Deferribacteres</taxon>
        <taxon>Deferribacterales</taxon>
        <taxon>Deferribacteraceae</taxon>
        <taxon>Deferribacter</taxon>
    </lineage>
</organism>
<feature type="binding site" evidence="2">
    <location>
        <position position="233"/>
    </location>
    <ligand>
        <name>Co(2+)</name>
        <dbReference type="ChEBI" id="CHEBI:48828"/>
    </ligand>
</feature>
<comment type="caution">
    <text evidence="4">The sequence shown here is derived from an EMBL/GenBank/DDBJ whole genome shotgun (WGS) entry which is preliminary data.</text>
</comment>
<dbReference type="Proteomes" id="UP000322876">
    <property type="component" value="Unassembled WGS sequence"/>
</dbReference>
<keyword evidence="5" id="KW-1185">Reference proteome</keyword>
<dbReference type="AlphaFoldDB" id="A0A5A8F3C1"/>
<reference evidence="4 5" key="1">
    <citation type="submission" date="2019-06" db="EMBL/GenBank/DDBJ databases">
        <title>Genomic insights into carbon and energy metabolism of Deferribacter autotrophicus revealed new metabolic traits in the phylum Deferribacteres.</title>
        <authorList>
            <person name="Slobodkin A.I."/>
            <person name="Slobodkina G.B."/>
            <person name="Allioux M."/>
            <person name="Alain K."/>
            <person name="Jebbar M."/>
            <person name="Shadrin V."/>
            <person name="Kublanov I.V."/>
            <person name="Toshchakov S.V."/>
            <person name="Bonch-Osmolovskaya E.A."/>
        </authorList>
    </citation>
    <scope>NUCLEOTIDE SEQUENCE [LARGE SCALE GENOMIC DNA]</scope>
    <source>
        <strain evidence="4 5">SL50</strain>
    </source>
</reference>
<dbReference type="PIRSF" id="PIRSF033579">
    <property type="entry name" value="Anaer_Co_chel"/>
    <property type="match status" value="1"/>
</dbReference>
<keyword evidence="2" id="KW-0479">Metal-binding</keyword>
<evidence type="ECO:0000256" key="2">
    <source>
        <dbReference type="PIRSR" id="PIRSR033579-3"/>
    </source>
</evidence>
<feature type="binding site" evidence="2">
    <location>
        <position position="201"/>
    </location>
    <ligand>
        <name>Co(2+)</name>
        <dbReference type="ChEBI" id="CHEBI:48828"/>
    </ligand>
</feature>
<dbReference type="GO" id="GO:0019251">
    <property type="term" value="P:anaerobic cobalamin biosynthetic process"/>
    <property type="evidence" value="ECO:0007669"/>
    <property type="project" value="InterPro"/>
</dbReference>
<dbReference type="RefSeq" id="WP_149266800.1">
    <property type="nucleotide sequence ID" value="NZ_VFJB01000006.1"/>
</dbReference>
<name>A0A5A8F3C1_9BACT</name>
<evidence type="ECO:0000256" key="1">
    <source>
        <dbReference type="PIRSR" id="PIRSR033579-1"/>
    </source>
</evidence>
<accession>A0A5A8F3C1</accession>
<dbReference type="EMBL" id="VFJB01000006">
    <property type="protein sequence ID" value="KAA0257827.1"/>
    <property type="molecule type" value="Genomic_DNA"/>
</dbReference>